<name>A0A0A9F8I9_ARUDO</name>
<reference evidence="2" key="2">
    <citation type="journal article" date="2015" name="Data Brief">
        <title>Shoot transcriptome of the giant reed, Arundo donax.</title>
        <authorList>
            <person name="Barrero R.A."/>
            <person name="Guerrero F.D."/>
            <person name="Moolhuijzen P."/>
            <person name="Goolsby J.A."/>
            <person name="Tidwell J."/>
            <person name="Bellgard S.E."/>
            <person name="Bellgard M.I."/>
        </authorList>
    </citation>
    <scope>NUCLEOTIDE SEQUENCE</scope>
    <source>
        <tissue evidence="2">Shoot tissue taken approximately 20 cm above the soil surface</tissue>
    </source>
</reference>
<protein>
    <submittedName>
        <fullName evidence="2">Uncharacterized protein</fullName>
    </submittedName>
</protein>
<evidence type="ECO:0000256" key="1">
    <source>
        <dbReference type="SAM" id="SignalP"/>
    </source>
</evidence>
<sequence>MFYLKFIWQLLLVDVPNMWLLPQDTIFFQICCWTSQICGYLPKDTTLIKI</sequence>
<feature type="signal peptide" evidence="1">
    <location>
        <begin position="1"/>
        <end position="20"/>
    </location>
</feature>
<organism evidence="2">
    <name type="scientific">Arundo donax</name>
    <name type="common">Giant reed</name>
    <name type="synonym">Donax arundinaceus</name>
    <dbReference type="NCBI Taxonomy" id="35708"/>
    <lineage>
        <taxon>Eukaryota</taxon>
        <taxon>Viridiplantae</taxon>
        <taxon>Streptophyta</taxon>
        <taxon>Embryophyta</taxon>
        <taxon>Tracheophyta</taxon>
        <taxon>Spermatophyta</taxon>
        <taxon>Magnoliopsida</taxon>
        <taxon>Liliopsida</taxon>
        <taxon>Poales</taxon>
        <taxon>Poaceae</taxon>
        <taxon>PACMAD clade</taxon>
        <taxon>Arundinoideae</taxon>
        <taxon>Arundineae</taxon>
        <taxon>Arundo</taxon>
    </lineage>
</organism>
<dbReference type="EMBL" id="GBRH01190367">
    <property type="protein sequence ID" value="JAE07529.1"/>
    <property type="molecule type" value="Transcribed_RNA"/>
</dbReference>
<evidence type="ECO:0000313" key="2">
    <source>
        <dbReference type="EMBL" id="JAE07529.1"/>
    </source>
</evidence>
<feature type="chain" id="PRO_5005169006" evidence="1">
    <location>
        <begin position="21"/>
        <end position="50"/>
    </location>
</feature>
<keyword evidence="1" id="KW-0732">Signal</keyword>
<dbReference type="AlphaFoldDB" id="A0A0A9F8I9"/>
<accession>A0A0A9F8I9</accession>
<reference evidence="2" key="1">
    <citation type="submission" date="2014-09" db="EMBL/GenBank/DDBJ databases">
        <authorList>
            <person name="Magalhaes I.L.F."/>
            <person name="Oliveira U."/>
            <person name="Santos F.R."/>
            <person name="Vidigal T.H.D.A."/>
            <person name="Brescovit A.D."/>
            <person name="Santos A.J."/>
        </authorList>
    </citation>
    <scope>NUCLEOTIDE SEQUENCE</scope>
    <source>
        <tissue evidence="2">Shoot tissue taken approximately 20 cm above the soil surface</tissue>
    </source>
</reference>
<proteinExistence type="predicted"/>